<dbReference type="AlphaFoldDB" id="A0A6C1DNY1"/>
<sequence>MLLSAPVNSTVRRKPHSPNKKKPKETGTAASFSSSSSTVVLSSNNDGSFDALWDPSISKASDFESSYISAKRLKPESSNRQKKKNSYKYSREENTNEVEEKTSLGSSSKTEADNIFNDQLTSAGNTTYVSNKRDVNFGANSAVVLLGLPTSKSESHRQYHSPSASTTNEDEEDIGVDILVDNHIDSCETVSINNNRGITHQYPETESDVDFDEAVILTPMDGTDKGVKNPRPLEKKYSSSCFEDRTPLNLDDGHFSECNHFSTLDVSSFFHLNEHVHKIDEVELDGPDRTFSLDNVAINTRKKDIDCLYNSSREDLSNLTCSSEGPRNDSYDSDYNIDEVTYRDDESTDEDESLPTPDRKRKKIGHKACEILDSKRIGIKVPKLYVWSLSDKPFSVIDGLCTKSLYPLSDDVNTPESLSSCSSSVSSRENQKGDATFDNDAMIADLLNIGGLEVEKASNGHIELIGE</sequence>
<feature type="compositionally biased region" description="Basic and acidic residues" evidence="1">
    <location>
        <begin position="89"/>
        <end position="102"/>
    </location>
</feature>
<reference evidence="2 3" key="1">
    <citation type="journal article" date="2019" name="BMC Genomics">
        <title>Chromosome level assembly and comparative genome analysis confirm lager-brewing yeasts originated from a single hybridization.</title>
        <authorList>
            <person name="Salazar A.N."/>
            <person name="Gorter de Vries A.R."/>
            <person name="van den Broek M."/>
            <person name="Brouwers N."/>
            <person name="de la Torre Cortes P."/>
            <person name="Kuijpers N.G.A."/>
            <person name="Daran J.G."/>
            <person name="Abeel T."/>
        </authorList>
    </citation>
    <scope>NUCLEOTIDE SEQUENCE [LARGE SCALE GENOMIC DNA]</scope>
    <source>
        <strain evidence="2 3">CBS 1483</strain>
    </source>
</reference>
<dbReference type="PANTHER" id="PTHR28057:SF1">
    <property type="entry name" value="PROTEIN IFH1-RELATED"/>
    <property type="match status" value="1"/>
</dbReference>
<protein>
    <submittedName>
        <fullName evidence="2">Copper resistance protein</fullName>
    </submittedName>
</protein>
<proteinExistence type="predicted"/>
<feature type="compositionally biased region" description="Low complexity" evidence="1">
    <location>
        <begin position="28"/>
        <end position="42"/>
    </location>
</feature>
<feature type="compositionally biased region" description="Polar residues" evidence="1">
    <location>
        <begin position="1"/>
        <end position="10"/>
    </location>
</feature>
<feature type="region of interest" description="Disordered" evidence="1">
    <location>
        <begin position="62"/>
        <end position="110"/>
    </location>
</feature>
<feature type="region of interest" description="Disordered" evidence="1">
    <location>
        <begin position="1"/>
        <end position="42"/>
    </location>
</feature>
<evidence type="ECO:0000313" key="3">
    <source>
        <dbReference type="Proteomes" id="UP000501346"/>
    </source>
</evidence>
<evidence type="ECO:0000256" key="1">
    <source>
        <dbReference type="SAM" id="MobiDB-lite"/>
    </source>
</evidence>
<feature type="region of interest" description="Disordered" evidence="1">
    <location>
        <begin position="151"/>
        <end position="170"/>
    </location>
</feature>
<dbReference type="GO" id="GO:0003712">
    <property type="term" value="F:transcription coregulator activity"/>
    <property type="evidence" value="ECO:0007669"/>
    <property type="project" value="InterPro"/>
</dbReference>
<dbReference type="EMBL" id="CP048985">
    <property type="protein sequence ID" value="QID78738.1"/>
    <property type="molecule type" value="Genomic_DNA"/>
</dbReference>
<feature type="compositionally biased region" description="Basic residues" evidence="1">
    <location>
        <begin position="11"/>
        <end position="23"/>
    </location>
</feature>
<dbReference type="PANTHER" id="PTHR28057">
    <property type="entry name" value="PROTEIN IFH1-RELATED"/>
    <property type="match status" value="1"/>
</dbReference>
<keyword evidence="3" id="KW-1185">Reference proteome</keyword>
<name>A0A6C1DNY1_SACPS</name>
<accession>A0A6C1DNY1</accession>
<dbReference type="Pfam" id="PF10380">
    <property type="entry name" value="CRF1"/>
    <property type="match status" value="1"/>
</dbReference>
<evidence type="ECO:0000313" key="2">
    <source>
        <dbReference type="EMBL" id="QID78738.1"/>
    </source>
</evidence>
<organism evidence="2 3">
    <name type="scientific">Saccharomyces pastorianus</name>
    <name type="common">Lager yeast</name>
    <name type="synonym">Saccharomyces cerevisiae x Saccharomyces eubayanus</name>
    <dbReference type="NCBI Taxonomy" id="27292"/>
    <lineage>
        <taxon>Eukaryota</taxon>
        <taxon>Fungi</taxon>
        <taxon>Dikarya</taxon>
        <taxon>Ascomycota</taxon>
        <taxon>Saccharomycotina</taxon>
        <taxon>Saccharomycetes</taxon>
        <taxon>Saccharomycetales</taxon>
        <taxon>Saccharomycetaceae</taxon>
        <taxon>Saccharomyces</taxon>
    </lineage>
</organism>
<feature type="region of interest" description="Disordered" evidence="1">
    <location>
        <begin position="316"/>
        <end position="361"/>
    </location>
</feature>
<dbReference type="GO" id="GO:0060962">
    <property type="term" value="P:regulation of ribosomal protein gene transcription by RNA polymerase II"/>
    <property type="evidence" value="ECO:0007669"/>
    <property type="project" value="InterPro"/>
</dbReference>
<gene>
    <name evidence="2" type="primary">CRF1</name>
    <name evidence="2" type="ORF">GRS66_000958</name>
</gene>
<dbReference type="Proteomes" id="UP000501346">
    <property type="component" value="Chromosome ScIV"/>
</dbReference>
<dbReference type="OrthoDB" id="4047468at2759"/>
<dbReference type="InterPro" id="IPR018837">
    <property type="entry name" value="TF_CRF1/IFH1"/>
</dbReference>